<keyword evidence="1" id="KW-0175">Coiled coil</keyword>
<dbReference type="EMBL" id="MVGT01000481">
    <property type="protein sequence ID" value="OVA16632.1"/>
    <property type="molecule type" value="Genomic_DNA"/>
</dbReference>
<protein>
    <recommendedName>
        <fullName evidence="4">Thioredoxin-like fold</fullName>
    </recommendedName>
</protein>
<dbReference type="CDD" id="cd02980">
    <property type="entry name" value="TRX_Fd_family"/>
    <property type="match status" value="1"/>
</dbReference>
<keyword evidence="3" id="KW-1185">Reference proteome</keyword>
<proteinExistence type="predicted"/>
<evidence type="ECO:0000256" key="1">
    <source>
        <dbReference type="SAM" id="Coils"/>
    </source>
</evidence>
<reference evidence="2 3" key="1">
    <citation type="journal article" date="2017" name="Mol. Plant">
        <title>The Genome of Medicinal Plant Macleaya cordata Provides New Insights into Benzylisoquinoline Alkaloids Metabolism.</title>
        <authorList>
            <person name="Liu X."/>
            <person name="Liu Y."/>
            <person name="Huang P."/>
            <person name="Ma Y."/>
            <person name="Qing Z."/>
            <person name="Tang Q."/>
            <person name="Cao H."/>
            <person name="Cheng P."/>
            <person name="Zheng Y."/>
            <person name="Yuan Z."/>
            <person name="Zhou Y."/>
            <person name="Liu J."/>
            <person name="Tang Z."/>
            <person name="Zhuo Y."/>
            <person name="Zhang Y."/>
            <person name="Yu L."/>
            <person name="Huang J."/>
            <person name="Yang P."/>
            <person name="Peng Q."/>
            <person name="Zhang J."/>
            <person name="Jiang W."/>
            <person name="Zhang Z."/>
            <person name="Lin K."/>
            <person name="Ro D.K."/>
            <person name="Chen X."/>
            <person name="Xiong X."/>
            <person name="Shang Y."/>
            <person name="Huang S."/>
            <person name="Zeng J."/>
        </authorList>
    </citation>
    <scope>NUCLEOTIDE SEQUENCE [LARGE SCALE GENOMIC DNA]</scope>
    <source>
        <strain evidence="3">cv. BLH2017</strain>
        <tissue evidence="2">Root</tissue>
    </source>
</reference>
<name>A0A200R1N1_MACCD</name>
<evidence type="ECO:0008006" key="4">
    <source>
        <dbReference type="Google" id="ProtNLM"/>
    </source>
</evidence>
<evidence type="ECO:0000313" key="2">
    <source>
        <dbReference type="EMBL" id="OVA16632.1"/>
    </source>
</evidence>
<dbReference type="STRING" id="56857.A0A200R1N1"/>
<dbReference type="AlphaFoldDB" id="A0A200R1N1"/>
<dbReference type="Proteomes" id="UP000195402">
    <property type="component" value="Unassembled WGS sequence"/>
</dbReference>
<dbReference type="SUPFAM" id="SSF52833">
    <property type="entry name" value="Thioredoxin-like"/>
    <property type="match status" value="1"/>
</dbReference>
<feature type="coiled-coil region" evidence="1">
    <location>
        <begin position="138"/>
        <end position="165"/>
    </location>
</feature>
<organism evidence="2 3">
    <name type="scientific">Macleaya cordata</name>
    <name type="common">Five-seeded plume-poppy</name>
    <name type="synonym">Bocconia cordata</name>
    <dbReference type="NCBI Taxonomy" id="56857"/>
    <lineage>
        <taxon>Eukaryota</taxon>
        <taxon>Viridiplantae</taxon>
        <taxon>Streptophyta</taxon>
        <taxon>Embryophyta</taxon>
        <taxon>Tracheophyta</taxon>
        <taxon>Spermatophyta</taxon>
        <taxon>Magnoliopsida</taxon>
        <taxon>Ranunculales</taxon>
        <taxon>Papaveraceae</taxon>
        <taxon>Papaveroideae</taxon>
        <taxon>Macleaya</taxon>
    </lineage>
</organism>
<sequence length="390" mass="42565">MEISGVVFRPFQSFSGDLFNTHSSKPSVSGRSNWVSGDLRLVCSRNLKSVRFSTSGFSNNRRLQFYVSPICGGKKKEMVKEEKKKRREIKQKMKLVKGLCKNLSMYSDQMGFLDIRDDSNDGSEQGKIMSKASEILLVQLLQLRAEEKEIKRKQKEEKAKLLKASIKMKCMNDSDPSSSSSYYSSESSCDNCGGGGVVVNMSSSSDILEIPTKPKLVADEAHEAIQEETTTLTNSSLSKGEQKKITEEDHILLSSEKSCCTGTTGSSSSVVIETSSFGERCRIDVCMGGKCKKMGSEALLAELKSRVGIEGAVVGCNCMGKCRNAPNVRVVSKSFDKNNLSQGKDSSSVRSLQPPSSNPLYLGVGLEDVGTIVANFFGEESRKDLGFMAA</sequence>
<evidence type="ECO:0000313" key="3">
    <source>
        <dbReference type="Proteomes" id="UP000195402"/>
    </source>
</evidence>
<dbReference type="OrthoDB" id="913780at2759"/>
<dbReference type="InParanoid" id="A0A200R1N1"/>
<gene>
    <name evidence="2" type="ORF">BVC80_1543g66</name>
</gene>
<dbReference type="Gene3D" id="3.40.30.10">
    <property type="entry name" value="Glutaredoxin"/>
    <property type="match status" value="1"/>
</dbReference>
<accession>A0A200R1N1</accession>
<comment type="caution">
    <text evidence="2">The sequence shown here is derived from an EMBL/GenBank/DDBJ whole genome shotgun (WGS) entry which is preliminary data.</text>
</comment>
<dbReference type="InterPro" id="IPR036249">
    <property type="entry name" value="Thioredoxin-like_sf"/>
</dbReference>